<comment type="caution">
    <text evidence="2">The sequence shown here is derived from an EMBL/GenBank/DDBJ whole genome shotgun (WGS) entry which is preliminary data.</text>
</comment>
<dbReference type="Proteomes" id="UP000094569">
    <property type="component" value="Unassembled WGS sequence"/>
</dbReference>
<keyword evidence="1" id="KW-0175">Coiled coil</keyword>
<keyword evidence="3" id="KW-1185">Reference proteome</keyword>
<dbReference type="AlphaFoldDB" id="A0A1E3BMD5"/>
<evidence type="ECO:0000313" key="2">
    <source>
        <dbReference type="EMBL" id="ODM22057.1"/>
    </source>
</evidence>
<proteinExistence type="predicted"/>
<protein>
    <submittedName>
        <fullName evidence="2">Uncharacterized protein</fullName>
    </submittedName>
</protein>
<dbReference type="OrthoDB" id="4495825at2759"/>
<feature type="coiled-coil region" evidence="1">
    <location>
        <begin position="30"/>
        <end position="64"/>
    </location>
</feature>
<organism evidence="2 3">
    <name type="scientific">Aspergillus cristatus</name>
    <name type="common">Chinese Fuzhuan brick tea-fermentation fungus</name>
    <name type="synonym">Eurotium cristatum</name>
    <dbReference type="NCBI Taxonomy" id="573508"/>
    <lineage>
        <taxon>Eukaryota</taxon>
        <taxon>Fungi</taxon>
        <taxon>Dikarya</taxon>
        <taxon>Ascomycota</taxon>
        <taxon>Pezizomycotina</taxon>
        <taxon>Eurotiomycetes</taxon>
        <taxon>Eurotiomycetidae</taxon>
        <taxon>Eurotiales</taxon>
        <taxon>Aspergillaceae</taxon>
        <taxon>Aspergillus</taxon>
        <taxon>Aspergillus subgen. Aspergillus</taxon>
    </lineage>
</organism>
<evidence type="ECO:0000313" key="3">
    <source>
        <dbReference type="Proteomes" id="UP000094569"/>
    </source>
</evidence>
<gene>
    <name evidence="2" type="ORF">SI65_02903</name>
</gene>
<sequence>MVVHQCIPVNEREAIIEAVRRQECYIYTGLKIFIERYQDVVKQLEQLEQLGQEDIERAREIQRQAIATYLTPPGQAQSPFPNSNHQGTDTDDFDENDYLLPEGLDPAYIWKFYSDSEDGDNDEYESESEVEECVNDHLQERMCVRRDCHQFGFCREHELGAVCVCNGGQ</sequence>
<accession>A0A1E3BMD5</accession>
<dbReference type="EMBL" id="JXNT01000002">
    <property type="protein sequence ID" value="ODM22057.1"/>
    <property type="molecule type" value="Genomic_DNA"/>
</dbReference>
<dbReference type="VEuPathDB" id="FungiDB:SI65_02903"/>
<reference evidence="2 3" key="1">
    <citation type="journal article" date="2016" name="BMC Genomics">
        <title>Comparative genomic and transcriptomic analyses of the Fuzhuan brick tea-fermentation fungus Aspergillus cristatus.</title>
        <authorList>
            <person name="Ge Y."/>
            <person name="Wang Y."/>
            <person name="Liu Y."/>
            <person name="Tan Y."/>
            <person name="Ren X."/>
            <person name="Zhang X."/>
            <person name="Hyde K.D."/>
            <person name="Liu Y."/>
            <person name="Liu Z."/>
        </authorList>
    </citation>
    <scope>NUCLEOTIDE SEQUENCE [LARGE SCALE GENOMIC DNA]</scope>
    <source>
        <strain evidence="2 3">GZAAS20.1005</strain>
    </source>
</reference>
<name>A0A1E3BMD5_ASPCR</name>
<evidence type="ECO:0000256" key="1">
    <source>
        <dbReference type="SAM" id="Coils"/>
    </source>
</evidence>